<name>A0A1B9HSC1_9TREE</name>
<dbReference type="Gene3D" id="3.60.10.10">
    <property type="entry name" value="Endonuclease/exonuclease/phosphatase"/>
    <property type="match status" value="1"/>
</dbReference>
<dbReference type="KEGG" id="kpin:30176205"/>
<feature type="region of interest" description="Disordered" evidence="4">
    <location>
        <begin position="307"/>
        <end position="352"/>
    </location>
</feature>
<dbReference type="GO" id="GO:0006139">
    <property type="term" value="P:nucleobase-containing compound metabolic process"/>
    <property type="evidence" value="ECO:0007669"/>
    <property type="project" value="UniProtKB-ARBA"/>
</dbReference>
<dbReference type="PANTHER" id="PTHR12121:SF45">
    <property type="entry name" value="NOCTURNIN"/>
    <property type="match status" value="1"/>
</dbReference>
<feature type="domain" description="Endonuclease/exonuclease/phosphatase" evidence="5">
    <location>
        <begin position="71"/>
        <end position="273"/>
    </location>
</feature>
<reference evidence="6" key="2">
    <citation type="submission" date="2016-07" db="EMBL/GenBank/DDBJ databases">
        <title>Evolution of pathogenesis and genome organization in the Tremellales.</title>
        <authorList>
            <person name="Cuomo C."/>
            <person name="Litvintseva A."/>
            <person name="Heitman J."/>
            <person name="Chen Y."/>
            <person name="Sun S."/>
            <person name="Springer D."/>
            <person name="Dromer F."/>
            <person name="Young S."/>
            <person name="Zeng Q."/>
            <person name="Chapman S."/>
            <person name="Gujja S."/>
            <person name="Saif S."/>
            <person name="Birren B."/>
        </authorList>
    </citation>
    <scope>NUCLEOTIDE SEQUENCE</scope>
    <source>
        <strain evidence="6">CBS 10737</strain>
    </source>
</reference>
<dbReference type="OrthoDB" id="428734at2759"/>
<dbReference type="PANTHER" id="PTHR12121">
    <property type="entry name" value="CARBON CATABOLITE REPRESSOR PROTEIN 4"/>
    <property type="match status" value="1"/>
</dbReference>
<dbReference type="GeneID" id="30176205"/>
<feature type="compositionally biased region" description="Polar residues" evidence="4">
    <location>
        <begin position="312"/>
        <end position="321"/>
    </location>
</feature>
<keyword evidence="3" id="KW-0175">Coiled coil</keyword>
<reference evidence="6" key="1">
    <citation type="submission" date="2013-07" db="EMBL/GenBank/DDBJ databases">
        <title>The Genome Sequence of Cryptococcus pinus CBS10737.</title>
        <authorList>
            <consortium name="The Broad Institute Genome Sequencing Platform"/>
            <person name="Cuomo C."/>
            <person name="Litvintseva A."/>
            <person name="Chen Y."/>
            <person name="Heitman J."/>
            <person name="Sun S."/>
            <person name="Springer D."/>
            <person name="Dromer F."/>
            <person name="Young S.K."/>
            <person name="Zeng Q."/>
            <person name="Gargeya S."/>
            <person name="Fitzgerald M."/>
            <person name="Abouelleil A."/>
            <person name="Alvarado L."/>
            <person name="Berlin A.M."/>
            <person name="Chapman S.B."/>
            <person name="Dewar J."/>
            <person name="Goldberg J."/>
            <person name="Griggs A."/>
            <person name="Gujja S."/>
            <person name="Hansen M."/>
            <person name="Howarth C."/>
            <person name="Imamovic A."/>
            <person name="Larimer J."/>
            <person name="McCowan C."/>
            <person name="Murphy C."/>
            <person name="Pearson M."/>
            <person name="Priest M."/>
            <person name="Roberts A."/>
            <person name="Saif S."/>
            <person name="Shea T."/>
            <person name="Sykes S."/>
            <person name="Wortman J."/>
            <person name="Nusbaum C."/>
            <person name="Birren B."/>
        </authorList>
    </citation>
    <scope>NUCLEOTIDE SEQUENCE [LARGE SCALE GENOMIC DNA]</scope>
    <source>
        <strain evidence="6">CBS 10737</strain>
    </source>
</reference>
<proteinExistence type="inferred from homology"/>
<comment type="similarity">
    <text evidence="1">Belongs to the CCR4/nocturin family.</text>
</comment>
<accession>A0A1B9HSC1</accession>
<feature type="coiled-coil region" evidence="3">
    <location>
        <begin position="13"/>
        <end position="53"/>
    </location>
</feature>
<organism evidence="6">
    <name type="scientific">Kwoniella pini CBS 10737</name>
    <dbReference type="NCBI Taxonomy" id="1296096"/>
    <lineage>
        <taxon>Eukaryota</taxon>
        <taxon>Fungi</taxon>
        <taxon>Dikarya</taxon>
        <taxon>Basidiomycota</taxon>
        <taxon>Agaricomycotina</taxon>
        <taxon>Tremellomycetes</taxon>
        <taxon>Tremellales</taxon>
        <taxon>Cryptococcaceae</taxon>
        <taxon>Kwoniella</taxon>
    </lineage>
</organism>
<dbReference type="AlphaFoldDB" id="A0A1B9HSC1"/>
<evidence type="ECO:0000313" key="6">
    <source>
        <dbReference type="EMBL" id="OCF46166.1"/>
    </source>
</evidence>
<dbReference type="Pfam" id="PF03372">
    <property type="entry name" value="Exo_endo_phos"/>
    <property type="match status" value="1"/>
</dbReference>
<evidence type="ECO:0000256" key="4">
    <source>
        <dbReference type="SAM" id="MobiDB-lite"/>
    </source>
</evidence>
<dbReference type="GO" id="GO:0000175">
    <property type="term" value="F:3'-5'-RNA exonuclease activity"/>
    <property type="evidence" value="ECO:0007669"/>
    <property type="project" value="TreeGrafter"/>
</dbReference>
<dbReference type="RefSeq" id="XP_019007385.2">
    <property type="nucleotide sequence ID" value="XM_019159521.2"/>
</dbReference>
<evidence type="ECO:0000256" key="2">
    <source>
        <dbReference type="ARBA" id="ARBA00022801"/>
    </source>
</evidence>
<protein>
    <recommendedName>
        <fullName evidence="5">Endonuclease/exonuclease/phosphatase domain-containing protein</fullName>
    </recommendedName>
</protein>
<dbReference type="InterPro" id="IPR005135">
    <property type="entry name" value="Endo/exonuclease/phosphatase"/>
</dbReference>
<sequence>MPAPPFLTPEQIAKAAERKAAKMAKKKALAEGKVELNDDLKSEIERKRFLKRDWVSVGSSSDRKEGNVKIVTWNVLAQTLVRRELFPGSDCLRWSDRKAMLLAELEHHSQADIICLQECDRVKEYSTALPNHTPIKGSGPGKLHGLVIFYRTSKFFVRASKLLHLDEEPLLPLVTDESEEQIGPRQRGGSRQTKNVGLIAALEEVDGDGRGIVVTTTHLFWHPKYAYERVRQSIILLRNIRQFQNENGCTSWPAIFAGDLNTQPSEATYQLLVSPHTPLPDTMIEEITSSRMVHDSVIKVSPSSYLSDVSSTTATGSNTPNTKEDEEAEGELPDSNEKSIANTRSPRDTDGILSVEELVNAMRTILPTEGATSAYGNSSWAGADKENFDKRGGFNQVQGDVVGKGEPAYTCFTPLFRLTLDYLLLLPPIDSSLKAEITAVYAPPNIEDLGVGLPRKGICASDHLAMGCESVESHREQPVDLALQNAEKPFWLKHDTDMHFSIGLAIPVIHGNVTSSYLGGG</sequence>
<dbReference type="InterPro" id="IPR050410">
    <property type="entry name" value="CCR4/nocturin_mRNA_transcr"/>
</dbReference>
<dbReference type="EMBL" id="KV700119">
    <property type="protein sequence ID" value="OCF46166.1"/>
    <property type="molecule type" value="Genomic_DNA"/>
</dbReference>
<evidence type="ECO:0000256" key="1">
    <source>
        <dbReference type="ARBA" id="ARBA00010774"/>
    </source>
</evidence>
<feature type="compositionally biased region" description="Acidic residues" evidence="4">
    <location>
        <begin position="324"/>
        <end position="334"/>
    </location>
</feature>
<evidence type="ECO:0000259" key="5">
    <source>
        <dbReference type="Pfam" id="PF03372"/>
    </source>
</evidence>
<dbReference type="InterPro" id="IPR036691">
    <property type="entry name" value="Endo/exonu/phosph_ase_sf"/>
</dbReference>
<keyword evidence="2" id="KW-0378">Hydrolase</keyword>
<gene>
    <name evidence="6" type="ORF">I206_07836</name>
</gene>
<dbReference type="SUPFAM" id="SSF56219">
    <property type="entry name" value="DNase I-like"/>
    <property type="match status" value="1"/>
</dbReference>
<evidence type="ECO:0000256" key="3">
    <source>
        <dbReference type="SAM" id="Coils"/>
    </source>
</evidence>